<dbReference type="GO" id="GO:0003677">
    <property type="term" value="F:DNA binding"/>
    <property type="evidence" value="ECO:0007669"/>
    <property type="project" value="UniProtKB-KW"/>
</dbReference>
<dbReference type="SMART" id="SM00347">
    <property type="entry name" value="HTH_MARR"/>
    <property type="match status" value="1"/>
</dbReference>
<evidence type="ECO:0000313" key="10">
    <source>
        <dbReference type="Proteomes" id="UP000524010"/>
    </source>
</evidence>
<dbReference type="Proteomes" id="UP000711811">
    <property type="component" value="Unassembled WGS sequence"/>
</dbReference>
<evidence type="ECO:0000313" key="5">
    <source>
        <dbReference type="EMBL" id="EFF8955479.1"/>
    </source>
</evidence>
<dbReference type="EMBL" id="AASSGK010000045">
    <property type="protein sequence ID" value="EFG2163285.1"/>
    <property type="molecule type" value="Genomic_DNA"/>
</dbReference>
<dbReference type="Gene3D" id="1.10.10.10">
    <property type="entry name" value="Winged helix-like DNA-binding domain superfamily/Winged helix DNA-binding domain"/>
    <property type="match status" value="1"/>
</dbReference>
<dbReference type="InterPro" id="IPR036388">
    <property type="entry name" value="WH-like_DNA-bd_sf"/>
</dbReference>
<dbReference type="GO" id="GO:0003700">
    <property type="term" value="F:DNA-binding transcription factor activity"/>
    <property type="evidence" value="ECO:0007669"/>
    <property type="project" value="InterPro"/>
</dbReference>
<dbReference type="PROSITE" id="PS50995">
    <property type="entry name" value="HTH_MARR_2"/>
    <property type="match status" value="1"/>
</dbReference>
<dbReference type="AlphaFoldDB" id="A0A085NWS0"/>
<dbReference type="InterPro" id="IPR000835">
    <property type="entry name" value="HTH_MarR-typ"/>
</dbReference>
<dbReference type="EMBL" id="AASRHK010000040">
    <property type="protein sequence ID" value="EFF8955479.1"/>
    <property type="molecule type" value="Genomic_DNA"/>
</dbReference>
<accession>A0A085NWS0</accession>
<evidence type="ECO:0000313" key="7">
    <source>
        <dbReference type="EMBL" id="EFJ6484643.1"/>
    </source>
</evidence>
<dbReference type="PRINTS" id="PR00598">
    <property type="entry name" value="HTHMARR"/>
</dbReference>
<reference evidence="8 9" key="1">
    <citation type="submission" date="2016-11" db="EMBL/GenBank/DDBJ databases">
        <title>Draft genome sequences of five Shigatoxin-producing Escherichia coli isolates harboring the new recently described Subtilase cytotoxin allelic variant subAB2-3.</title>
        <authorList>
            <person name="Tasara T."/>
            <person name="Fierz L."/>
            <person name="Klumpp J."/>
            <person name="Schmidt H."/>
            <person name="Stephan R."/>
        </authorList>
    </citation>
    <scope>NUCLEOTIDE SEQUENCE [LARGE SCALE GENOMIC DNA]</scope>
    <source>
        <strain evidence="8 9">453</strain>
    </source>
</reference>
<dbReference type="Proteomes" id="UP000186595">
    <property type="component" value="Unassembled WGS sequence"/>
</dbReference>
<evidence type="ECO:0000313" key="6">
    <source>
        <dbReference type="EMBL" id="EFG2163285.1"/>
    </source>
</evidence>
<keyword evidence="2" id="KW-0238">DNA-binding</keyword>
<dbReference type="PANTHER" id="PTHR42756:SF1">
    <property type="entry name" value="TRANSCRIPTIONAL REPRESSOR OF EMRAB OPERON"/>
    <property type="match status" value="1"/>
</dbReference>
<evidence type="ECO:0000313" key="9">
    <source>
        <dbReference type="Proteomes" id="UP000186595"/>
    </source>
</evidence>
<feature type="domain" description="HTH marR-type" evidence="4">
    <location>
        <begin position="1"/>
        <end position="102"/>
    </location>
</feature>
<dbReference type="InterPro" id="IPR036390">
    <property type="entry name" value="WH_DNA-bd_sf"/>
</dbReference>
<dbReference type="InterPro" id="IPR023187">
    <property type="entry name" value="Tscrpt_reg_MarR-type_CS"/>
</dbReference>
<evidence type="ECO:0000256" key="3">
    <source>
        <dbReference type="ARBA" id="ARBA00023163"/>
    </source>
</evidence>
<dbReference type="PANTHER" id="PTHR42756">
    <property type="entry name" value="TRANSCRIPTIONAL REGULATOR, MARR"/>
    <property type="match status" value="1"/>
</dbReference>
<evidence type="ECO:0000313" key="8">
    <source>
        <dbReference type="EMBL" id="OKB69096.1"/>
    </source>
</evidence>
<dbReference type="EMBL" id="AATCLQ010000088">
    <property type="protein sequence ID" value="EFJ6484643.1"/>
    <property type="molecule type" value="Genomic_DNA"/>
</dbReference>
<name>A0A085NWS0_ECOLX</name>
<evidence type="ECO:0000256" key="1">
    <source>
        <dbReference type="ARBA" id="ARBA00023015"/>
    </source>
</evidence>
<gene>
    <name evidence="7" type="ORF">A2J79_005095</name>
    <name evidence="8" type="ORF">BMT50_29025</name>
    <name evidence="6" type="ORF">BRV02_004429</name>
    <name evidence="5" type="ORF">BTB68_003481</name>
</gene>
<evidence type="ECO:0000259" key="4">
    <source>
        <dbReference type="PROSITE" id="PS50995"/>
    </source>
</evidence>
<dbReference type="EMBL" id="MPGR01000003">
    <property type="protein sequence ID" value="OKB69096.1"/>
    <property type="molecule type" value="Genomic_DNA"/>
</dbReference>
<organism evidence="6 11">
    <name type="scientific">Escherichia coli</name>
    <dbReference type="NCBI Taxonomy" id="562"/>
    <lineage>
        <taxon>Bacteria</taxon>
        <taxon>Pseudomonadati</taxon>
        <taxon>Pseudomonadota</taxon>
        <taxon>Gammaproteobacteria</taxon>
        <taxon>Enterobacterales</taxon>
        <taxon>Enterobacteriaceae</taxon>
        <taxon>Escherichia</taxon>
    </lineage>
</organism>
<proteinExistence type="predicted"/>
<dbReference type="SUPFAM" id="SSF46785">
    <property type="entry name" value="Winged helix' DNA-binding domain"/>
    <property type="match status" value="1"/>
</dbReference>
<dbReference type="PROSITE" id="PS01117">
    <property type="entry name" value="HTH_MARR_1"/>
    <property type="match status" value="1"/>
</dbReference>
<dbReference type="Proteomes" id="UP000524010">
    <property type="component" value="Unassembled WGS sequence"/>
</dbReference>
<sequence>MVLALLSSADNFFLSPTELSEKLDISRTNITRVFDSLEKFGFIRRMESKEDRRSKNIYLTPDGDLLLQKITRIYGRYLKKYGATLQMIKSRYLSNQQKDVISKYFSVISHVIMHINPEFLFL</sequence>
<comment type="caution">
    <text evidence="6">The sequence shown here is derived from an EMBL/GenBank/DDBJ whole genome shotgun (WGS) entry which is preliminary data.</text>
</comment>
<evidence type="ECO:0000256" key="2">
    <source>
        <dbReference type="ARBA" id="ARBA00023125"/>
    </source>
</evidence>
<dbReference type="RefSeq" id="WP_001367346.1">
    <property type="nucleotide sequence ID" value="NZ_BLJD01000070.1"/>
</dbReference>
<keyword evidence="3" id="KW-0804">Transcription</keyword>
<keyword evidence="1" id="KW-0805">Transcription regulation</keyword>
<dbReference type="Pfam" id="PF01047">
    <property type="entry name" value="MarR"/>
    <property type="match status" value="1"/>
</dbReference>
<protein>
    <submittedName>
        <fullName evidence="6 8">Transcriptional regulator</fullName>
    </submittedName>
</protein>
<dbReference type="Proteomes" id="UP000534332">
    <property type="component" value="Unassembled WGS sequence"/>
</dbReference>
<evidence type="ECO:0000313" key="11">
    <source>
        <dbReference type="Proteomes" id="UP000534332"/>
    </source>
</evidence>
<reference evidence="5 10" key="3">
    <citation type="submission" date="2020-02" db="EMBL/GenBank/DDBJ databases">
        <authorList>
            <consortium name="PulseNet: The National Subtyping Network for Foodborne Disease Surveillance"/>
            <person name="Tarr C.L."/>
            <person name="Trees E."/>
            <person name="Katz L.S."/>
            <person name="Carleton-Romer H.A."/>
            <person name="Stroika S."/>
            <person name="Kucerova Z."/>
            <person name="Roache K.F."/>
            <person name="Sabol A.L."/>
            <person name="Besser J."/>
            <person name="Gerner-Smidt P."/>
        </authorList>
    </citation>
    <scope>NUCLEOTIDE SEQUENCE [LARGE SCALE GENOMIC DNA]</scope>
    <source>
        <strain evidence="5 10">PNUSAE005278</strain>
    </source>
</reference>
<reference evidence="6 11" key="2">
    <citation type="submission" date="2020-02" db="EMBL/GenBank/DDBJ databases">
        <authorList>
            <person name="Ashton P.M."/>
            <person name="Dallman T."/>
            <person name="Nair S."/>
            <person name="De Pinna E."/>
            <person name="Peters T."/>
            <person name="Grant K."/>
        </authorList>
    </citation>
    <scope>NUCLEOTIDE SEQUENCE [LARGE SCALE GENOMIC DNA]</scope>
    <source>
        <strain evidence="6 11">188143</strain>
        <strain evidence="7">93335</strain>
    </source>
</reference>